<dbReference type="GO" id="GO:0003723">
    <property type="term" value="F:RNA binding"/>
    <property type="evidence" value="ECO:0007669"/>
    <property type="project" value="InterPro"/>
</dbReference>
<evidence type="ECO:0000313" key="4">
    <source>
        <dbReference type="Proteomes" id="UP000295773"/>
    </source>
</evidence>
<dbReference type="GeneID" id="73794997"/>
<dbReference type="SUPFAM" id="SSF50151">
    <property type="entry name" value="SacY-like RNA-binding domain"/>
    <property type="match status" value="1"/>
</dbReference>
<dbReference type="SUPFAM" id="SSF63520">
    <property type="entry name" value="PTS-regulatory domain, PRD"/>
    <property type="match status" value="2"/>
</dbReference>
<dbReference type="InterPro" id="IPR011608">
    <property type="entry name" value="PRD"/>
</dbReference>
<proteinExistence type="predicted"/>
<dbReference type="Gene3D" id="2.30.24.10">
    <property type="entry name" value="CAT RNA-binding domain"/>
    <property type="match status" value="1"/>
</dbReference>
<dbReference type="Proteomes" id="UP000295773">
    <property type="component" value="Unassembled WGS sequence"/>
</dbReference>
<dbReference type="RefSeq" id="WP_008689462.1">
    <property type="nucleotide sequence ID" value="NZ_AP024510.1"/>
</dbReference>
<dbReference type="Pfam" id="PF00874">
    <property type="entry name" value="PRD"/>
    <property type="match status" value="2"/>
</dbReference>
<dbReference type="EMBL" id="SMBP01000006">
    <property type="protein sequence ID" value="TCU60528.1"/>
    <property type="molecule type" value="Genomic_DNA"/>
</dbReference>
<feature type="domain" description="PRD" evidence="2">
    <location>
        <begin position="175"/>
        <end position="281"/>
    </location>
</feature>
<evidence type="ECO:0000259" key="2">
    <source>
        <dbReference type="PROSITE" id="PS51372"/>
    </source>
</evidence>
<dbReference type="PROSITE" id="PS51372">
    <property type="entry name" value="PRD_2"/>
    <property type="match status" value="2"/>
</dbReference>
<dbReference type="PANTHER" id="PTHR30185:SF15">
    <property type="entry name" value="CRYPTIC BETA-GLUCOSIDE BGL OPERON ANTITERMINATOR"/>
    <property type="match status" value="1"/>
</dbReference>
<sequence>MGNYKISKVLNNNVVIVCDEKDRELIALGGGVGFGKKRGEYISDEDMEKKFIAADSEDLYKKLFNTLTRVSVEYVDIVDYTVEIVKKDLGIKLNPQIYVLLMDHLSFAVERAKEHLNLSCPMLAEIKIIYKNEYNVAKKVLDYCEKKLHIRLPSSEAGFIAMHIMNATNCTSDINQTLDVMVIVNGVVRIIKEYYQIEFEENSLDYLRLLTHLNFFAKRIVLKQMEENDQEVIELLQGKYLEAQKCVDEIVKYVKENFGYTISEQERIYLAIHINRNVKKK</sequence>
<dbReference type="PANTHER" id="PTHR30185">
    <property type="entry name" value="CRYPTIC BETA-GLUCOSIDE BGL OPERON ANTITERMINATOR"/>
    <property type="match status" value="1"/>
</dbReference>
<evidence type="ECO:0000256" key="1">
    <source>
        <dbReference type="ARBA" id="ARBA00022737"/>
    </source>
</evidence>
<keyword evidence="1" id="KW-0677">Repeat</keyword>
<dbReference type="InterPro" id="IPR004341">
    <property type="entry name" value="CAT_RNA-bd_dom"/>
</dbReference>
<dbReference type="InterPro" id="IPR050661">
    <property type="entry name" value="BglG_antiterminators"/>
</dbReference>
<dbReference type="InterPro" id="IPR036650">
    <property type="entry name" value="CAT_RNA-bd_dom_sf"/>
</dbReference>
<dbReference type="Gene3D" id="1.10.1790.10">
    <property type="entry name" value="PRD domain"/>
    <property type="match status" value="2"/>
</dbReference>
<reference evidence="3 4" key="1">
    <citation type="submission" date="2019-03" db="EMBL/GenBank/DDBJ databases">
        <title>Genomic Encyclopedia of Type Strains, Phase IV (KMG-IV): sequencing the most valuable type-strain genomes for metagenomic binning, comparative biology and taxonomic classification.</title>
        <authorList>
            <person name="Goeker M."/>
        </authorList>
    </citation>
    <scope>NUCLEOTIDE SEQUENCE [LARGE SCALE GENOMIC DNA]</scope>
    <source>
        <strain evidence="3 4">DSM 29481</strain>
    </source>
</reference>
<evidence type="ECO:0000313" key="3">
    <source>
        <dbReference type="EMBL" id="TCU60528.1"/>
    </source>
</evidence>
<dbReference type="Pfam" id="PF03123">
    <property type="entry name" value="CAT_RBD"/>
    <property type="match status" value="1"/>
</dbReference>
<protein>
    <submittedName>
        <fullName evidence="3">BglG family transcriptional antiterminator</fullName>
    </submittedName>
</protein>
<dbReference type="GO" id="GO:0006355">
    <property type="term" value="P:regulation of DNA-templated transcription"/>
    <property type="evidence" value="ECO:0007669"/>
    <property type="project" value="InterPro"/>
</dbReference>
<dbReference type="SMART" id="SM01061">
    <property type="entry name" value="CAT_RBD"/>
    <property type="match status" value="1"/>
</dbReference>
<feature type="domain" description="PRD" evidence="2">
    <location>
        <begin position="69"/>
        <end position="174"/>
    </location>
</feature>
<comment type="caution">
    <text evidence="3">The sequence shown here is derived from an EMBL/GenBank/DDBJ whole genome shotgun (WGS) entry which is preliminary data.</text>
</comment>
<keyword evidence="4" id="KW-1185">Reference proteome</keyword>
<name>A0A4R3TEY9_9FIRM</name>
<accession>A0A4R3TEY9</accession>
<gene>
    <name evidence="3" type="ORF">EDD61_10636</name>
</gene>
<organism evidence="3 4">
    <name type="scientific">Longicatena caecimuris</name>
    <dbReference type="NCBI Taxonomy" id="1796635"/>
    <lineage>
        <taxon>Bacteria</taxon>
        <taxon>Bacillati</taxon>
        <taxon>Bacillota</taxon>
        <taxon>Erysipelotrichia</taxon>
        <taxon>Erysipelotrichales</taxon>
        <taxon>Erysipelotrichaceae</taxon>
        <taxon>Longicatena</taxon>
    </lineage>
</organism>
<dbReference type="AlphaFoldDB" id="A0A4R3TEY9"/>
<dbReference type="InterPro" id="IPR036634">
    <property type="entry name" value="PRD_sf"/>
</dbReference>